<dbReference type="EMBL" id="LR796340">
    <property type="protein sequence ID" value="CAB4137785.1"/>
    <property type="molecule type" value="Genomic_DNA"/>
</dbReference>
<name>A0A6J5LTN7_9CAUD</name>
<organism evidence="1">
    <name type="scientific">uncultured Caudovirales phage</name>
    <dbReference type="NCBI Taxonomy" id="2100421"/>
    <lineage>
        <taxon>Viruses</taxon>
        <taxon>Duplodnaviria</taxon>
        <taxon>Heunggongvirae</taxon>
        <taxon>Uroviricota</taxon>
        <taxon>Caudoviricetes</taxon>
        <taxon>Peduoviridae</taxon>
        <taxon>Maltschvirus</taxon>
        <taxon>Maltschvirus maltsch</taxon>
    </lineage>
</organism>
<proteinExistence type="predicted"/>
<gene>
    <name evidence="1" type="ORF">UFOVP326_82</name>
</gene>
<accession>A0A6J5LTN7</accession>
<protein>
    <submittedName>
        <fullName evidence="1">Uncharacterized protein</fullName>
    </submittedName>
</protein>
<evidence type="ECO:0000313" key="1">
    <source>
        <dbReference type="EMBL" id="CAB4137785.1"/>
    </source>
</evidence>
<reference evidence="1" key="1">
    <citation type="submission" date="2020-04" db="EMBL/GenBank/DDBJ databases">
        <authorList>
            <person name="Chiriac C."/>
            <person name="Salcher M."/>
            <person name="Ghai R."/>
            <person name="Kavagutti S V."/>
        </authorList>
    </citation>
    <scope>NUCLEOTIDE SEQUENCE</scope>
</reference>
<sequence>MTERRISEATKGRVLAALPAADDRGWMARQVHAAVEDLSHHTIRAALRALVVEGRAQRSGRFAAYRYRLAGPWA</sequence>